<dbReference type="GO" id="GO:0003677">
    <property type="term" value="F:DNA binding"/>
    <property type="evidence" value="ECO:0007669"/>
    <property type="project" value="InterPro"/>
</dbReference>
<evidence type="ECO:0000313" key="4">
    <source>
        <dbReference type="EnsemblMetazoa" id="XP_014250103.1"/>
    </source>
</evidence>
<sequence length="215" mass="25134">MSIADVFLVNKLIKLIKANRCLYDPRSENHSNRAFVNSVWKSIAVDLGQPETFCREKWINLRSNFARELRKTRRKMYEEGVKASSQWVFYEEMMFLSPFVKTRLATVENITEHDDLRMKMERESTSVELEPIVDEQPELNNSHVDGKRKHVDEDMDDDKMFLLSLHSKLKELPLLDNLAFRIEVHTLLLEKLKSAMKQSTVSVGSEPFKQDPDCV</sequence>
<proteinExistence type="predicted"/>
<dbReference type="SMART" id="SM00595">
    <property type="entry name" value="MADF"/>
    <property type="match status" value="1"/>
</dbReference>
<dbReference type="GeneID" id="106667023"/>
<accession>A0A8I6THS4</accession>
<keyword evidence="1" id="KW-0539">Nucleus</keyword>
<name>A0A8I6THS4_CIMLE</name>
<evidence type="ECO:0000313" key="5">
    <source>
        <dbReference type="Proteomes" id="UP000494040"/>
    </source>
</evidence>
<protein>
    <recommendedName>
        <fullName evidence="6">Transcription factor Adf-1</fullName>
    </recommendedName>
</protein>
<dbReference type="RefSeq" id="XP_014250103.1">
    <property type="nucleotide sequence ID" value="XM_014394617.2"/>
</dbReference>
<feature type="domain" description="MADF" evidence="2">
    <location>
        <begin position="11"/>
        <end position="101"/>
    </location>
</feature>
<dbReference type="Pfam" id="PF02944">
    <property type="entry name" value="BESS"/>
    <property type="match status" value="1"/>
</dbReference>
<dbReference type="Proteomes" id="UP000494040">
    <property type="component" value="Unassembled WGS sequence"/>
</dbReference>
<dbReference type="PANTHER" id="PTHR12243:SF67">
    <property type="entry name" value="COREPRESSOR OF PANGOLIN, ISOFORM A-RELATED"/>
    <property type="match status" value="1"/>
</dbReference>
<dbReference type="PROSITE" id="PS51031">
    <property type="entry name" value="BESS"/>
    <property type="match status" value="1"/>
</dbReference>
<dbReference type="InterPro" id="IPR004210">
    <property type="entry name" value="BESS_motif"/>
</dbReference>
<evidence type="ECO:0008006" key="6">
    <source>
        <dbReference type="Google" id="ProtNLM"/>
    </source>
</evidence>
<dbReference type="InterPro" id="IPR006578">
    <property type="entry name" value="MADF-dom"/>
</dbReference>
<organism evidence="4 5">
    <name type="scientific">Cimex lectularius</name>
    <name type="common">Bed bug</name>
    <name type="synonym">Acanthia lectularia</name>
    <dbReference type="NCBI Taxonomy" id="79782"/>
    <lineage>
        <taxon>Eukaryota</taxon>
        <taxon>Metazoa</taxon>
        <taxon>Ecdysozoa</taxon>
        <taxon>Arthropoda</taxon>
        <taxon>Hexapoda</taxon>
        <taxon>Insecta</taxon>
        <taxon>Pterygota</taxon>
        <taxon>Neoptera</taxon>
        <taxon>Paraneoptera</taxon>
        <taxon>Hemiptera</taxon>
        <taxon>Heteroptera</taxon>
        <taxon>Panheteroptera</taxon>
        <taxon>Cimicomorpha</taxon>
        <taxon>Cimicidae</taxon>
        <taxon>Cimex</taxon>
    </lineage>
</organism>
<dbReference type="OrthoDB" id="6147983at2759"/>
<dbReference type="Pfam" id="PF10545">
    <property type="entry name" value="MADF_DNA_bdg"/>
    <property type="match status" value="1"/>
</dbReference>
<dbReference type="GO" id="GO:0005634">
    <property type="term" value="C:nucleus"/>
    <property type="evidence" value="ECO:0007669"/>
    <property type="project" value="UniProtKB-SubCell"/>
</dbReference>
<comment type="subcellular location">
    <subcellularLocation>
        <location evidence="1">Nucleus</location>
    </subcellularLocation>
</comment>
<evidence type="ECO:0000259" key="2">
    <source>
        <dbReference type="PROSITE" id="PS51029"/>
    </source>
</evidence>
<dbReference type="PANTHER" id="PTHR12243">
    <property type="entry name" value="MADF DOMAIN TRANSCRIPTION FACTOR"/>
    <property type="match status" value="1"/>
</dbReference>
<dbReference type="PROSITE" id="PS51029">
    <property type="entry name" value="MADF"/>
    <property type="match status" value="1"/>
</dbReference>
<feature type="domain" description="BESS" evidence="3">
    <location>
        <begin position="155"/>
        <end position="194"/>
    </location>
</feature>
<dbReference type="EnsemblMetazoa" id="XM_014394617.2">
    <property type="protein sequence ID" value="XP_014250103.1"/>
    <property type="gene ID" value="LOC106667023"/>
</dbReference>
<dbReference type="OMA" id="CREKWIN"/>
<evidence type="ECO:0000259" key="3">
    <source>
        <dbReference type="PROSITE" id="PS51031"/>
    </source>
</evidence>
<dbReference type="InterPro" id="IPR039353">
    <property type="entry name" value="TF_Adf1"/>
</dbReference>
<dbReference type="KEGG" id="clec:106667023"/>
<dbReference type="AlphaFoldDB" id="A0A8I6THS4"/>
<evidence type="ECO:0000256" key="1">
    <source>
        <dbReference type="PROSITE-ProRule" id="PRU00371"/>
    </source>
</evidence>
<keyword evidence="5" id="KW-1185">Reference proteome</keyword>
<reference evidence="4" key="1">
    <citation type="submission" date="2022-01" db="UniProtKB">
        <authorList>
            <consortium name="EnsemblMetazoa"/>
        </authorList>
    </citation>
    <scope>IDENTIFICATION</scope>
</reference>